<sequence length="66" mass="8014">MDLLQQFGFTKNVTRRSKKYLEEALYKRLFKEGSSEVSVRKQLNQFLNNRKLVYKWEDGDTLKKLR</sequence>
<dbReference type="Proteomes" id="UP001163823">
    <property type="component" value="Chromosome 14"/>
</dbReference>
<keyword evidence="2" id="KW-1185">Reference proteome</keyword>
<proteinExistence type="predicted"/>
<dbReference type="AlphaFoldDB" id="A0AAD7KR15"/>
<dbReference type="KEGG" id="qsa:O6P43_033196"/>
<comment type="caution">
    <text evidence="1">The sequence shown here is derived from an EMBL/GenBank/DDBJ whole genome shotgun (WGS) entry which is preliminary data.</text>
</comment>
<organism evidence="1 2">
    <name type="scientific">Quillaja saponaria</name>
    <name type="common">Soap bark tree</name>
    <dbReference type="NCBI Taxonomy" id="32244"/>
    <lineage>
        <taxon>Eukaryota</taxon>
        <taxon>Viridiplantae</taxon>
        <taxon>Streptophyta</taxon>
        <taxon>Embryophyta</taxon>
        <taxon>Tracheophyta</taxon>
        <taxon>Spermatophyta</taxon>
        <taxon>Magnoliopsida</taxon>
        <taxon>eudicotyledons</taxon>
        <taxon>Gunneridae</taxon>
        <taxon>Pentapetalae</taxon>
        <taxon>rosids</taxon>
        <taxon>fabids</taxon>
        <taxon>Fabales</taxon>
        <taxon>Quillajaceae</taxon>
        <taxon>Quillaja</taxon>
    </lineage>
</organism>
<dbReference type="EMBL" id="JARAOO010000014">
    <property type="protein sequence ID" value="KAJ7943681.1"/>
    <property type="molecule type" value="Genomic_DNA"/>
</dbReference>
<accession>A0AAD7KR15</accession>
<name>A0AAD7KR15_QUISA</name>
<gene>
    <name evidence="1" type="ORF">O6P43_033196</name>
</gene>
<evidence type="ECO:0000313" key="2">
    <source>
        <dbReference type="Proteomes" id="UP001163823"/>
    </source>
</evidence>
<reference evidence="1" key="1">
    <citation type="journal article" date="2023" name="Science">
        <title>Elucidation of the pathway for biosynthesis of saponin adjuvants from the soapbark tree.</title>
        <authorList>
            <person name="Reed J."/>
            <person name="Orme A."/>
            <person name="El-Demerdash A."/>
            <person name="Owen C."/>
            <person name="Martin L.B.B."/>
            <person name="Misra R.C."/>
            <person name="Kikuchi S."/>
            <person name="Rejzek M."/>
            <person name="Martin A.C."/>
            <person name="Harkess A."/>
            <person name="Leebens-Mack J."/>
            <person name="Louveau T."/>
            <person name="Stephenson M.J."/>
            <person name="Osbourn A."/>
        </authorList>
    </citation>
    <scope>NUCLEOTIDE SEQUENCE</scope>
    <source>
        <strain evidence="1">S10</strain>
    </source>
</reference>
<protein>
    <submittedName>
        <fullName evidence="1">Pentatricopeptide repeat-containing protein</fullName>
    </submittedName>
</protein>
<evidence type="ECO:0000313" key="1">
    <source>
        <dbReference type="EMBL" id="KAJ7943681.1"/>
    </source>
</evidence>